<dbReference type="AlphaFoldDB" id="A0A518GA35"/>
<dbReference type="KEGG" id="ahel:Q31a_37800"/>
<evidence type="ECO:0000259" key="3">
    <source>
        <dbReference type="Pfam" id="PF03629"/>
    </source>
</evidence>
<evidence type="ECO:0000256" key="1">
    <source>
        <dbReference type="ARBA" id="ARBA00022801"/>
    </source>
</evidence>
<dbReference type="SUPFAM" id="SSF52266">
    <property type="entry name" value="SGNH hydrolase"/>
    <property type="match status" value="1"/>
</dbReference>
<dbReference type="EMBL" id="CP036298">
    <property type="protein sequence ID" value="QDV25454.1"/>
    <property type="molecule type" value="Genomic_DNA"/>
</dbReference>
<dbReference type="Pfam" id="PF03629">
    <property type="entry name" value="SASA"/>
    <property type="match status" value="1"/>
</dbReference>
<sequence length="408" mass="45702" precursor="true">MQRIALLSIVLYLQCFTGAQAQEPLQVFILAGQSNMEGHASVEVLDYMQEDPLSAALLSQIKNADGSFRTIENVWISYLTGEQGRIDGENHEVFGPLTAGYGNQGGRDYDMMGTKLGPELAFGITLRQHIPHPILIIKTAWGGQSLHTDFRSPSAGPYLPTEDDIARERFATAEQQTQLQAATGARYRQMIQHVQAVLQNIPRIYPGYSPEQGYELAGFVWFQGFNDMVSRNVYPEVPADHPTPRFAKYTEWLSHFIRDTRADLSTPDLPFVIGVLGVDGATPNAGNQAFRDSQTAVASLPEFRGNVFAVQTYPFWDERLAAIDRKRAELRQKHYLLRTKNKNHENADGQLDESAQRKIVDELETQLFTEADYALEKRAKSNAGYHYLGSAKTYSLIGQAFADTLLKH</sequence>
<reference evidence="4 5" key="1">
    <citation type="submission" date="2019-02" db="EMBL/GenBank/DDBJ databases">
        <title>Deep-cultivation of Planctomycetes and their phenomic and genomic characterization uncovers novel biology.</title>
        <authorList>
            <person name="Wiegand S."/>
            <person name="Jogler M."/>
            <person name="Boedeker C."/>
            <person name="Pinto D."/>
            <person name="Vollmers J."/>
            <person name="Rivas-Marin E."/>
            <person name="Kohn T."/>
            <person name="Peeters S.H."/>
            <person name="Heuer A."/>
            <person name="Rast P."/>
            <person name="Oberbeckmann S."/>
            <person name="Bunk B."/>
            <person name="Jeske O."/>
            <person name="Meyerdierks A."/>
            <person name="Storesund J.E."/>
            <person name="Kallscheuer N."/>
            <person name="Luecker S."/>
            <person name="Lage O.M."/>
            <person name="Pohl T."/>
            <person name="Merkel B.J."/>
            <person name="Hornburger P."/>
            <person name="Mueller R.-W."/>
            <person name="Bruemmer F."/>
            <person name="Labrenz M."/>
            <person name="Spormann A.M."/>
            <person name="Op den Camp H."/>
            <person name="Overmann J."/>
            <person name="Amann R."/>
            <person name="Jetten M.S.M."/>
            <person name="Mascher T."/>
            <person name="Medema M.H."/>
            <person name="Devos D.P."/>
            <person name="Kaster A.-K."/>
            <person name="Ovreas L."/>
            <person name="Rohde M."/>
            <person name="Galperin M.Y."/>
            <person name="Jogler C."/>
        </authorList>
    </citation>
    <scope>NUCLEOTIDE SEQUENCE [LARGE SCALE GENOMIC DNA]</scope>
    <source>
        <strain evidence="4 5">Q31a</strain>
    </source>
</reference>
<dbReference type="PANTHER" id="PTHR31988:SF19">
    <property type="entry name" value="9-O-ACETYL-N-ACETYLNEURAMINIC ACID DEACETYLASE-RELATED"/>
    <property type="match status" value="1"/>
</dbReference>
<evidence type="ECO:0000313" key="5">
    <source>
        <dbReference type="Proteomes" id="UP000318017"/>
    </source>
</evidence>
<accession>A0A518GA35</accession>
<feature type="signal peptide" evidence="2">
    <location>
        <begin position="1"/>
        <end position="21"/>
    </location>
</feature>
<feature type="chain" id="PRO_5022215235" description="Sialate O-acetylesterase domain-containing protein" evidence="2">
    <location>
        <begin position="22"/>
        <end position="408"/>
    </location>
</feature>
<organism evidence="4 5">
    <name type="scientific">Aureliella helgolandensis</name>
    <dbReference type="NCBI Taxonomy" id="2527968"/>
    <lineage>
        <taxon>Bacteria</taxon>
        <taxon>Pseudomonadati</taxon>
        <taxon>Planctomycetota</taxon>
        <taxon>Planctomycetia</taxon>
        <taxon>Pirellulales</taxon>
        <taxon>Pirellulaceae</taxon>
        <taxon>Aureliella</taxon>
    </lineage>
</organism>
<feature type="domain" description="Sialate O-acetylesterase" evidence="3">
    <location>
        <begin position="114"/>
        <end position="296"/>
    </location>
</feature>
<dbReference type="GO" id="GO:0016788">
    <property type="term" value="F:hydrolase activity, acting on ester bonds"/>
    <property type="evidence" value="ECO:0007669"/>
    <property type="project" value="UniProtKB-ARBA"/>
</dbReference>
<protein>
    <recommendedName>
        <fullName evidence="3">Sialate O-acetylesterase domain-containing protein</fullName>
    </recommendedName>
</protein>
<keyword evidence="1" id="KW-0378">Hydrolase</keyword>
<gene>
    <name evidence="4" type="ORF">Q31a_37800</name>
</gene>
<dbReference type="InterPro" id="IPR036514">
    <property type="entry name" value="SGNH_hydro_sf"/>
</dbReference>
<dbReference type="Proteomes" id="UP000318017">
    <property type="component" value="Chromosome"/>
</dbReference>
<dbReference type="PANTHER" id="PTHR31988">
    <property type="entry name" value="ESTERASE, PUTATIVE (DUF303)-RELATED"/>
    <property type="match status" value="1"/>
</dbReference>
<evidence type="ECO:0000313" key="4">
    <source>
        <dbReference type="EMBL" id="QDV25454.1"/>
    </source>
</evidence>
<dbReference type="InterPro" id="IPR005181">
    <property type="entry name" value="SASA"/>
</dbReference>
<proteinExistence type="predicted"/>
<name>A0A518GA35_9BACT</name>
<keyword evidence="5" id="KW-1185">Reference proteome</keyword>
<dbReference type="Gene3D" id="3.40.50.1110">
    <property type="entry name" value="SGNH hydrolase"/>
    <property type="match status" value="1"/>
</dbReference>
<keyword evidence="2" id="KW-0732">Signal</keyword>
<dbReference type="RefSeq" id="WP_145080552.1">
    <property type="nucleotide sequence ID" value="NZ_CP036298.1"/>
</dbReference>
<dbReference type="InterPro" id="IPR052940">
    <property type="entry name" value="Carb_Esterase_6"/>
</dbReference>
<evidence type="ECO:0000256" key="2">
    <source>
        <dbReference type="SAM" id="SignalP"/>
    </source>
</evidence>
<dbReference type="OrthoDB" id="209830at2"/>